<dbReference type="RefSeq" id="XP_002680604.1">
    <property type="nucleotide sequence ID" value="XM_002680558.1"/>
</dbReference>
<dbReference type="GO" id="GO:0031146">
    <property type="term" value="P:SCF-dependent proteasomal ubiquitin-dependent protein catabolic process"/>
    <property type="evidence" value="ECO:0007669"/>
    <property type="project" value="TreeGrafter"/>
</dbReference>
<dbReference type="VEuPathDB" id="AmoebaDB:NAEGRDRAFT_57229"/>
<evidence type="ECO:0000313" key="2">
    <source>
        <dbReference type="EMBL" id="EFC47860.1"/>
    </source>
</evidence>
<dbReference type="SUPFAM" id="SSF52047">
    <property type="entry name" value="RNI-like"/>
    <property type="match status" value="2"/>
</dbReference>
<reference evidence="2 3" key="1">
    <citation type="journal article" date="2010" name="Cell">
        <title>The genome of Naegleria gruberi illuminates early eukaryotic versatility.</title>
        <authorList>
            <person name="Fritz-Laylin L.K."/>
            <person name="Prochnik S.E."/>
            <person name="Ginger M.L."/>
            <person name="Dacks J.B."/>
            <person name="Carpenter M.L."/>
            <person name="Field M.C."/>
            <person name="Kuo A."/>
            <person name="Paredez A."/>
            <person name="Chapman J."/>
            <person name="Pham J."/>
            <person name="Shu S."/>
            <person name="Neupane R."/>
            <person name="Cipriano M."/>
            <person name="Mancuso J."/>
            <person name="Tu H."/>
            <person name="Salamov A."/>
            <person name="Lindquist E."/>
            <person name="Shapiro H."/>
            <person name="Lucas S."/>
            <person name="Grigoriev I.V."/>
            <person name="Cande W.Z."/>
            <person name="Fulton C."/>
            <person name="Rokhsar D.S."/>
            <person name="Dawson S.C."/>
        </authorList>
    </citation>
    <scope>NUCLEOTIDE SEQUENCE [LARGE SCALE GENOMIC DNA]</scope>
    <source>
        <strain evidence="2 3">NEG-M</strain>
    </source>
</reference>
<dbReference type="OMA" id="PCICDAE"/>
<protein>
    <recommendedName>
        <fullName evidence="4">F-box domain-containing protein</fullName>
    </recommendedName>
</protein>
<dbReference type="OrthoDB" id="10259481at2759"/>
<accession>D2V5V0</accession>
<proteinExistence type="predicted"/>
<dbReference type="PANTHER" id="PTHR13318">
    <property type="entry name" value="PARTNER OF PAIRED, ISOFORM B-RELATED"/>
    <property type="match status" value="1"/>
</dbReference>
<dbReference type="Proteomes" id="UP000006671">
    <property type="component" value="Unassembled WGS sequence"/>
</dbReference>
<dbReference type="GO" id="GO:0019005">
    <property type="term" value="C:SCF ubiquitin ligase complex"/>
    <property type="evidence" value="ECO:0007669"/>
    <property type="project" value="TreeGrafter"/>
</dbReference>
<keyword evidence="3" id="KW-1185">Reference proteome</keyword>
<name>D2V5V0_NAEGR</name>
<gene>
    <name evidence="2" type="ORF">NAEGRDRAFT_57229</name>
</gene>
<dbReference type="InParanoid" id="D2V5V0"/>
<dbReference type="GeneID" id="8849270"/>
<dbReference type="AlphaFoldDB" id="D2V5V0"/>
<dbReference type="InterPro" id="IPR032675">
    <property type="entry name" value="LRR_dom_sf"/>
</dbReference>
<feature type="compositionally biased region" description="Low complexity" evidence="1">
    <location>
        <begin position="1"/>
        <end position="15"/>
    </location>
</feature>
<dbReference type="Gene3D" id="3.80.10.10">
    <property type="entry name" value="Ribonuclease Inhibitor"/>
    <property type="match status" value="2"/>
</dbReference>
<dbReference type="EMBL" id="GG738853">
    <property type="protein sequence ID" value="EFC47860.1"/>
    <property type="molecule type" value="Genomic_DNA"/>
</dbReference>
<sequence length="763" mass="86446">MAPPSRSSTSSSNKSVAANPPKKVKKSSIQGERLQSSDNITSSILSCFTISEVLNDYSLISKRFYQTSKSEKFWSEYNIWAQIEDPPKMFYANLYMKCFGTKWTNLTLSNEALLSEAFQRKNNQPLPSFSSLKSLTVEWEFEDQVEENENETILTNLIDLISNNPTIREFNLKIVGDLIPNLKSNTMLKDLENKAKEGTFNFTKVQVSIGGPLEEERKNFVSQFIAHTLNLCSETVESLTIRSINGIDALNYLQKISYSNLKHFDIKLVERNESTKEMNEAVKEVIVNNADHLEYIQLFNDERIDIIALTNTIMDLSKNNKLQNLKTLIIGGTELKKATNSIVSCENALPNLENLTVKDVKAGKWLESLLKSTVTSSKKLKTLKLGSISPEEEKGYLDSAIENLIIPQSLRNLSFKRTPVSDNTLRKIFSKPLPNLTSLAFGTEDLNYFYLEDAKINHETLEHIVKLCPNLENLWISDSKINRLFTILAENTPNLINLMYLCPEIRGKELVSSDCKKVLDNLVSFDLFIGCSNDELAKILNYTPNLLVLSMSSKNLSGQVMEVISEAKCVSKISEILLNDLFYNDQPPCICDAELSELKHQNFKIANVFKKLQALDFSIGHHLISLKLLTTILCYCPALEDVNINGRNPLEGIDSENLCYKEMEELIATVMKKSKKQDEIDEFTFIEAITIPRIIEQLKVSRKLSDKTTENLIDQSVALVSGEFAERVEYQALSLLHHLLLSVLQPSEGEDGEEEDEEWEDDE</sequence>
<feature type="region of interest" description="Disordered" evidence="1">
    <location>
        <begin position="1"/>
        <end position="32"/>
    </location>
</feature>
<evidence type="ECO:0008006" key="4">
    <source>
        <dbReference type="Google" id="ProtNLM"/>
    </source>
</evidence>
<dbReference type="KEGG" id="ngr:NAEGRDRAFT_57229"/>
<organism evidence="3">
    <name type="scientific">Naegleria gruberi</name>
    <name type="common">Amoeba</name>
    <dbReference type="NCBI Taxonomy" id="5762"/>
    <lineage>
        <taxon>Eukaryota</taxon>
        <taxon>Discoba</taxon>
        <taxon>Heterolobosea</taxon>
        <taxon>Tetramitia</taxon>
        <taxon>Eutetramitia</taxon>
        <taxon>Vahlkampfiidae</taxon>
        <taxon>Naegleria</taxon>
    </lineage>
</organism>
<evidence type="ECO:0000256" key="1">
    <source>
        <dbReference type="SAM" id="MobiDB-lite"/>
    </source>
</evidence>
<evidence type="ECO:0000313" key="3">
    <source>
        <dbReference type="Proteomes" id="UP000006671"/>
    </source>
</evidence>